<dbReference type="SUPFAM" id="SSF82171">
    <property type="entry name" value="DPP6 N-terminal domain-like"/>
    <property type="match status" value="1"/>
</dbReference>
<name>A0A495X2C0_9PSEU</name>
<evidence type="ECO:0000313" key="2">
    <source>
        <dbReference type="EMBL" id="RKT67334.1"/>
    </source>
</evidence>
<dbReference type="Gene3D" id="3.40.50.1820">
    <property type="entry name" value="alpha/beta hydrolase"/>
    <property type="match status" value="1"/>
</dbReference>
<sequence length="663" mass="71433">MEPAARPIGADRPDHHRYRVAGVVKIAPYGTWTSPIAAADAAAAGGGLHWVDLHAGRAWWAEGRPAEGGRVALVREGRDLLPPPWNVRNRVHEYGGRPWVVLDTADGPRVAFTNWDDQRVYLFDPDAARPDPVPITDAPARHHGVRYADLTAGPAGTEVWCVRETVTGDKRTDIRRDLVAIPVDGSAPRVLAASHHFMTGPRLSPDGTRFAWIGWDHPNMPWDGTELCVADVGSSEHRVVAGGPQEAVCQVEWDGPDLLALTDPDGWWNLFRITPDGTKTNLAPCEEELGGPMWRLGNRWFAPLGGGRHLVLRSGALAVLDERTGTVTDVDNDLPVWGAHLATHDGIVVSSAAGPREEAAVVRLDLSTGELTRLTEPPAALPPADYLPVPAERVFTGPDGQDVPAYVYPPTNPDYAGPDDERPPYVVHVHGGPTGRSAPVLDVDIAYLTSRGIGVVAVNYGGSTGYGRAFRERLRGQWGVVDVNDCAAVAQALADEGTADPTRLGIRGGSAGGWTSAASMTSVKTYRCGMVAFPILDLRGWTGDGGETHDFESRYVEGLVGPWPQAADLYAERSPSHRVDRLAGPVLLLQGLEDEICPPEQADRFVAALDGTGIHHAYLTFEGEQHGFRKAESIIAALEAELSFYGQVFGFTPPDVPVLPLRR</sequence>
<dbReference type="InterPro" id="IPR050585">
    <property type="entry name" value="Xaa-Pro_dipeptidyl-ppase/CocE"/>
</dbReference>
<gene>
    <name evidence="2" type="ORF">DFJ66_0509</name>
</gene>
<feature type="domain" description="Peptidase S9 prolyl oligopeptidase catalytic" evidence="1">
    <location>
        <begin position="443"/>
        <end position="650"/>
    </location>
</feature>
<dbReference type="EMBL" id="RBXR01000001">
    <property type="protein sequence ID" value="RKT67334.1"/>
    <property type="molecule type" value="Genomic_DNA"/>
</dbReference>
<dbReference type="InterPro" id="IPR029058">
    <property type="entry name" value="AB_hydrolase_fold"/>
</dbReference>
<dbReference type="InterPro" id="IPR001375">
    <property type="entry name" value="Peptidase_S9_cat"/>
</dbReference>
<dbReference type="AlphaFoldDB" id="A0A495X2C0"/>
<protein>
    <submittedName>
        <fullName evidence="2">Dipeptidyl aminopeptidase/acylaminoacyl peptidase</fullName>
    </submittedName>
</protein>
<proteinExistence type="predicted"/>
<accession>A0A495X2C0</accession>
<keyword evidence="2" id="KW-0645">Protease</keyword>
<reference evidence="2 3" key="1">
    <citation type="submission" date="2018-10" db="EMBL/GenBank/DDBJ databases">
        <title>Sequencing the genomes of 1000 actinobacteria strains.</title>
        <authorList>
            <person name="Klenk H.-P."/>
        </authorList>
    </citation>
    <scope>NUCLEOTIDE SEQUENCE [LARGE SCALE GENOMIC DNA]</scope>
    <source>
        <strain evidence="2 3">DSM 43911</strain>
    </source>
</reference>
<dbReference type="Proteomes" id="UP000272729">
    <property type="component" value="Unassembled WGS sequence"/>
</dbReference>
<dbReference type="GO" id="GO:0004177">
    <property type="term" value="F:aminopeptidase activity"/>
    <property type="evidence" value="ECO:0007669"/>
    <property type="project" value="UniProtKB-KW"/>
</dbReference>
<dbReference type="PANTHER" id="PTHR43056:SF5">
    <property type="entry name" value="PEPTIDASE S9 PROLYL OLIGOPEPTIDASE CATALYTIC DOMAIN-CONTAINING PROTEIN"/>
    <property type="match status" value="1"/>
</dbReference>
<dbReference type="PANTHER" id="PTHR43056">
    <property type="entry name" value="PEPTIDASE S9 PROLYL OLIGOPEPTIDASE"/>
    <property type="match status" value="1"/>
</dbReference>
<keyword evidence="2" id="KW-0378">Hydrolase</keyword>
<dbReference type="Pfam" id="PF00326">
    <property type="entry name" value="Peptidase_S9"/>
    <property type="match status" value="1"/>
</dbReference>
<organism evidence="2 3">
    <name type="scientific">Saccharothrix variisporea</name>
    <dbReference type="NCBI Taxonomy" id="543527"/>
    <lineage>
        <taxon>Bacteria</taxon>
        <taxon>Bacillati</taxon>
        <taxon>Actinomycetota</taxon>
        <taxon>Actinomycetes</taxon>
        <taxon>Pseudonocardiales</taxon>
        <taxon>Pseudonocardiaceae</taxon>
        <taxon>Saccharothrix</taxon>
    </lineage>
</organism>
<evidence type="ECO:0000259" key="1">
    <source>
        <dbReference type="Pfam" id="PF00326"/>
    </source>
</evidence>
<dbReference type="GO" id="GO:0006508">
    <property type="term" value="P:proteolysis"/>
    <property type="evidence" value="ECO:0007669"/>
    <property type="project" value="InterPro"/>
</dbReference>
<keyword evidence="3" id="KW-1185">Reference proteome</keyword>
<dbReference type="GO" id="GO:0008236">
    <property type="term" value="F:serine-type peptidase activity"/>
    <property type="evidence" value="ECO:0007669"/>
    <property type="project" value="InterPro"/>
</dbReference>
<dbReference type="Gene3D" id="2.120.10.30">
    <property type="entry name" value="TolB, C-terminal domain"/>
    <property type="match status" value="1"/>
</dbReference>
<comment type="caution">
    <text evidence="2">The sequence shown here is derived from an EMBL/GenBank/DDBJ whole genome shotgun (WGS) entry which is preliminary data.</text>
</comment>
<dbReference type="InterPro" id="IPR011042">
    <property type="entry name" value="6-blade_b-propeller_TolB-like"/>
</dbReference>
<keyword evidence="2" id="KW-0031">Aminopeptidase</keyword>
<dbReference type="SUPFAM" id="SSF53474">
    <property type="entry name" value="alpha/beta-Hydrolases"/>
    <property type="match status" value="1"/>
</dbReference>
<evidence type="ECO:0000313" key="3">
    <source>
        <dbReference type="Proteomes" id="UP000272729"/>
    </source>
</evidence>